<accession>A0A2W7QNN6</accession>
<dbReference type="Pfam" id="PF01420">
    <property type="entry name" value="Methylase_S"/>
    <property type="match status" value="2"/>
</dbReference>
<dbReference type="InterPro" id="IPR044946">
    <property type="entry name" value="Restrct_endonuc_typeI_TRD_sf"/>
</dbReference>
<keyword evidence="7" id="KW-1185">Reference proteome</keyword>
<dbReference type="RefSeq" id="WP_111320339.1">
    <property type="nucleotide sequence ID" value="NZ_QKZT01000012.1"/>
</dbReference>
<dbReference type="OrthoDB" id="667970at2"/>
<name>A0A2W7QNN6_9BACT</name>
<evidence type="ECO:0000313" key="6">
    <source>
        <dbReference type="EMBL" id="PZX50128.1"/>
    </source>
</evidence>
<evidence type="ECO:0000256" key="2">
    <source>
        <dbReference type="ARBA" id="ARBA00022747"/>
    </source>
</evidence>
<dbReference type="GO" id="GO:0009307">
    <property type="term" value="P:DNA restriction-modification system"/>
    <property type="evidence" value="ECO:0007669"/>
    <property type="project" value="UniProtKB-KW"/>
</dbReference>
<dbReference type="EMBL" id="QKZT01000012">
    <property type="protein sequence ID" value="PZX50128.1"/>
    <property type="molecule type" value="Genomic_DNA"/>
</dbReference>
<dbReference type="PANTHER" id="PTHR30408">
    <property type="entry name" value="TYPE-1 RESTRICTION ENZYME ECOKI SPECIFICITY PROTEIN"/>
    <property type="match status" value="1"/>
</dbReference>
<feature type="coiled-coil region" evidence="4">
    <location>
        <begin position="179"/>
        <end position="206"/>
    </location>
</feature>
<dbReference type="Gene3D" id="1.10.287.1120">
    <property type="entry name" value="Bipartite methylase S protein"/>
    <property type="match status" value="1"/>
</dbReference>
<dbReference type="Proteomes" id="UP000248882">
    <property type="component" value="Unassembled WGS sequence"/>
</dbReference>
<evidence type="ECO:0000256" key="4">
    <source>
        <dbReference type="SAM" id="Coils"/>
    </source>
</evidence>
<feature type="domain" description="Type I restriction modification DNA specificity" evidence="5">
    <location>
        <begin position="19"/>
        <end position="198"/>
    </location>
</feature>
<feature type="domain" description="Type I restriction modification DNA specificity" evidence="5">
    <location>
        <begin position="231"/>
        <end position="420"/>
    </location>
</feature>
<keyword evidence="4" id="KW-0175">Coiled coil</keyword>
<evidence type="ECO:0000313" key="7">
    <source>
        <dbReference type="Proteomes" id="UP000248882"/>
    </source>
</evidence>
<dbReference type="CDD" id="cd17259">
    <property type="entry name" value="RMtype1_S_StySKI-TRD2-CR2_like"/>
    <property type="match status" value="1"/>
</dbReference>
<dbReference type="GO" id="GO:0003677">
    <property type="term" value="F:DNA binding"/>
    <property type="evidence" value="ECO:0007669"/>
    <property type="project" value="UniProtKB-KW"/>
</dbReference>
<keyword evidence="3" id="KW-0238">DNA-binding</keyword>
<evidence type="ECO:0000256" key="1">
    <source>
        <dbReference type="ARBA" id="ARBA00010923"/>
    </source>
</evidence>
<reference evidence="6 7" key="1">
    <citation type="submission" date="2018-06" db="EMBL/GenBank/DDBJ databases">
        <title>Genomic Encyclopedia of Archaeal and Bacterial Type Strains, Phase II (KMG-II): from individual species to whole genera.</title>
        <authorList>
            <person name="Goeker M."/>
        </authorList>
    </citation>
    <scope>NUCLEOTIDE SEQUENCE [LARGE SCALE GENOMIC DNA]</scope>
    <source>
        <strain evidence="6 7">DSM 19830</strain>
    </source>
</reference>
<comment type="caution">
    <text evidence="6">The sequence shown here is derived from an EMBL/GenBank/DDBJ whole genome shotgun (WGS) entry which is preliminary data.</text>
</comment>
<proteinExistence type="inferred from homology"/>
<protein>
    <submittedName>
        <fullName evidence="6">Type I restriction enzyme S subunit</fullName>
    </submittedName>
</protein>
<dbReference type="Gene3D" id="3.90.220.20">
    <property type="entry name" value="DNA methylase specificity domains"/>
    <property type="match status" value="2"/>
</dbReference>
<gene>
    <name evidence="6" type="ORF">LV85_02744</name>
</gene>
<dbReference type="SUPFAM" id="SSF116734">
    <property type="entry name" value="DNA methylase specificity domain"/>
    <property type="match status" value="2"/>
</dbReference>
<comment type="similarity">
    <text evidence="1">Belongs to the type-I restriction system S methylase family.</text>
</comment>
<dbReference type="PANTHER" id="PTHR30408:SF12">
    <property type="entry name" value="TYPE I RESTRICTION ENZYME MJAVIII SPECIFICITY SUBUNIT"/>
    <property type="match status" value="1"/>
</dbReference>
<dbReference type="InterPro" id="IPR052021">
    <property type="entry name" value="Type-I_RS_S_subunit"/>
</dbReference>
<evidence type="ECO:0000259" key="5">
    <source>
        <dbReference type="Pfam" id="PF01420"/>
    </source>
</evidence>
<keyword evidence="2" id="KW-0680">Restriction system</keyword>
<sequence length="434" mass="49078">MRNEKRTAPGLRFPEFTTPWNVKTLSEEIQIFNGYAFQSSNSQDTGCRWIKIADVGINKISNTNMSYLPPSFSAKYKKFLLKEGDVVIALTRPILSGKLKIAKIDQGSNNSLLNQRVGKLISLGSLDYAYQLFQRRSLIGRIENNIAGTDPPNLAPSDLSSFKILFPSLPEQQRIAEFLTAVDKRIELLEQKKEKLEAYKKGVMQQLFPSAGSGQVPKIRFKQDNGSDFPDWEEKKLGEVYEFRTTNSFSRDKLNYESGKFRNIHYGDIHTKFHTLLDLERVDLPFVNNDVAIRKTVSENLVEAGDLVIADASEDYADIGKTIEIVNVNGQKVLAGLHTLHAKRKQETTEVGFGGYIMKSDGLRSQIMKIAQGTKVLSISVPRMRELDVKLPTPGEQNKIVKFLTSLDSSIENMDQQINQTQTWKKGLLQKMFF</sequence>
<dbReference type="InterPro" id="IPR000055">
    <property type="entry name" value="Restrct_endonuc_typeI_TRD"/>
</dbReference>
<evidence type="ECO:0000256" key="3">
    <source>
        <dbReference type="ARBA" id="ARBA00023125"/>
    </source>
</evidence>
<dbReference type="AlphaFoldDB" id="A0A2W7QNN6"/>
<organism evidence="6 7">
    <name type="scientific">Algoriphagus chordae</name>
    <dbReference type="NCBI Taxonomy" id="237019"/>
    <lineage>
        <taxon>Bacteria</taxon>
        <taxon>Pseudomonadati</taxon>
        <taxon>Bacteroidota</taxon>
        <taxon>Cytophagia</taxon>
        <taxon>Cytophagales</taxon>
        <taxon>Cyclobacteriaceae</taxon>
        <taxon>Algoriphagus</taxon>
    </lineage>
</organism>